<dbReference type="Proteomes" id="UP000647860">
    <property type="component" value="Unassembled WGS sequence"/>
</dbReference>
<comment type="subcellular location">
    <subcellularLocation>
        <location evidence="1">Membrane</location>
        <topology evidence="1">Multi-pass membrane protein</topology>
    </subcellularLocation>
</comment>
<feature type="transmembrane region" description="Helical" evidence="5">
    <location>
        <begin position="159"/>
        <end position="177"/>
    </location>
</feature>
<keyword evidence="4 5" id="KW-0472">Membrane</keyword>
<feature type="transmembrane region" description="Helical" evidence="5">
    <location>
        <begin position="120"/>
        <end position="153"/>
    </location>
</feature>
<keyword evidence="8" id="KW-1185">Reference proteome</keyword>
<evidence type="ECO:0000256" key="2">
    <source>
        <dbReference type="ARBA" id="ARBA00022692"/>
    </source>
</evidence>
<feature type="transmembrane region" description="Helical" evidence="5">
    <location>
        <begin position="49"/>
        <end position="73"/>
    </location>
</feature>
<organism evidence="7 8">
    <name type="scientific">Micromonospora gifhornensis</name>
    <dbReference type="NCBI Taxonomy" id="84594"/>
    <lineage>
        <taxon>Bacteria</taxon>
        <taxon>Bacillati</taxon>
        <taxon>Actinomycetota</taxon>
        <taxon>Actinomycetes</taxon>
        <taxon>Micromonosporales</taxon>
        <taxon>Micromonosporaceae</taxon>
        <taxon>Micromonospora</taxon>
    </lineage>
</organism>
<evidence type="ECO:0000256" key="1">
    <source>
        <dbReference type="ARBA" id="ARBA00004141"/>
    </source>
</evidence>
<evidence type="ECO:0000259" key="6">
    <source>
        <dbReference type="Pfam" id="PF07291"/>
    </source>
</evidence>
<feature type="domain" description="Methylamine utilisation protein MauE" evidence="6">
    <location>
        <begin position="6"/>
        <end position="135"/>
    </location>
</feature>
<name>A0ABQ4IGT4_9ACTN</name>
<keyword evidence="2 5" id="KW-0812">Transmembrane</keyword>
<proteinExistence type="predicted"/>
<dbReference type="EMBL" id="BOPA01000026">
    <property type="protein sequence ID" value="GIJ17115.1"/>
    <property type="molecule type" value="Genomic_DNA"/>
</dbReference>
<dbReference type="Pfam" id="PF07291">
    <property type="entry name" value="MauE"/>
    <property type="match status" value="1"/>
</dbReference>
<feature type="transmembrane region" description="Helical" evidence="5">
    <location>
        <begin position="6"/>
        <end position="28"/>
    </location>
</feature>
<evidence type="ECO:0000256" key="3">
    <source>
        <dbReference type="ARBA" id="ARBA00022989"/>
    </source>
</evidence>
<evidence type="ECO:0000256" key="4">
    <source>
        <dbReference type="ARBA" id="ARBA00023136"/>
    </source>
</evidence>
<reference evidence="7 8" key="1">
    <citation type="submission" date="2021-01" db="EMBL/GenBank/DDBJ databases">
        <title>Whole genome shotgun sequence of Verrucosispora gifhornensis NBRC 16317.</title>
        <authorList>
            <person name="Komaki H."/>
            <person name="Tamura T."/>
        </authorList>
    </citation>
    <scope>NUCLEOTIDE SEQUENCE [LARGE SCALE GENOMIC DNA]</scope>
    <source>
        <strain evidence="7 8">NBRC 16317</strain>
    </source>
</reference>
<dbReference type="InterPro" id="IPR009908">
    <property type="entry name" value="Methylamine_util_MauE"/>
</dbReference>
<accession>A0ABQ4IGT4</accession>
<feature type="transmembrane region" description="Helical" evidence="5">
    <location>
        <begin position="79"/>
        <end position="99"/>
    </location>
</feature>
<keyword evidence="3 5" id="KW-1133">Transmembrane helix</keyword>
<gene>
    <name evidence="7" type="ORF">Vgi01_37990</name>
</gene>
<evidence type="ECO:0000313" key="8">
    <source>
        <dbReference type="Proteomes" id="UP000647860"/>
    </source>
</evidence>
<dbReference type="RefSeq" id="WP_204291891.1">
    <property type="nucleotide sequence ID" value="NZ_BAAAGZ010000032.1"/>
</dbReference>
<comment type="caution">
    <text evidence="7">The sequence shown here is derived from an EMBL/GenBank/DDBJ whole genome shotgun (WGS) entry which is preliminary data.</text>
</comment>
<sequence>MSGFSTLVTVVALGGALLLLVAGVGHVARPQRVRSLLARQALLPSVVRVWTGRLLGATEVGVAVVVLGVVLLVPQLSTVGYALLAVAYAVLAGYAEVLRRRRPGTPCGCLAGGRSTGLPVVIRALIFAAAAAAAAATAVAGSVGTAAVAGVVIRPGLELWLAAAVTAAAGWLVPELVSGGAVADSSGTGPVGRPSPPS</sequence>
<evidence type="ECO:0000313" key="7">
    <source>
        <dbReference type="EMBL" id="GIJ17115.1"/>
    </source>
</evidence>
<evidence type="ECO:0000256" key="5">
    <source>
        <dbReference type="SAM" id="Phobius"/>
    </source>
</evidence>
<protein>
    <recommendedName>
        <fullName evidence="6">Methylamine utilisation protein MauE domain-containing protein</fullName>
    </recommendedName>
</protein>